<keyword evidence="2" id="KW-1185">Reference proteome</keyword>
<gene>
    <name evidence="1" type="ORF">ACE1CA_12215</name>
</gene>
<evidence type="ECO:0000313" key="2">
    <source>
        <dbReference type="Proteomes" id="UP001576780"/>
    </source>
</evidence>
<comment type="caution">
    <text evidence="1">The sequence shown here is derived from an EMBL/GenBank/DDBJ whole genome shotgun (WGS) entry which is preliminary data.</text>
</comment>
<accession>A0ABV4WK05</accession>
<organism evidence="1 2">
    <name type="scientific">Floridaenema evergladense BLCC-F167</name>
    <dbReference type="NCBI Taxonomy" id="3153639"/>
    <lineage>
        <taxon>Bacteria</taxon>
        <taxon>Bacillati</taxon>
        <taxon>Cyanobacteriota</taxon>
        <taxon>Cyanophyceae</taxon>
        <taxon>Oscillatoriophycideae</taxon>
        <taxon>Aerosakkonematales</taxon>
        <taxon>Aerosakkonemataceae</taxon>
        <taxon>Floridanema</taxon>
        <taxon>Floridanema evergladense</taxon>
    </lineage>
</organism>
<name>A0ABV4WK05_9CYAN</name>
<protein>
    <submittedName>
        <fullName evidence="1">Uncharacterized protein</fullName>
    </submittedName>
</protein>
<reference evidence="1 2" key="1">
    <citation type="submission" date="2024-09" db="EMBL/GenBank/DDBJ databases">
        <title>Floridaenema gen nov. (Aerosakkonemataceae, Aerosakkonematales ord. nov., Cyanobacteria) from benthic tropical and subtropical fresh waters, with the description of four new species.</title>
        <authorList>
            <person name="Moretto J.A."/>
            <person name="Berthold D.E."/>
            <person name="Lefler F.W."/>
            <person name="Huang I.-S."/>
            <person name="Laughinghouse H. IV."/>
        </authorList>
    </citation>
    <scope>NUCLEOTIDE SEQUENCE [LARGE SCALE GENOMIC DNA]</scope>
    <source>
        <strain evidence="1 2">BLCC-F167</strain>
    </source>
</reference>
<proteinExistence type="predicted"/>
<sequence>MFAIEFQANIKNGFIEIPEEYKHQFQQEKSIKVILLKDEQSPNRDMIAHLLDHPIQVNEFTPMKRDEIYE</sequence>
<dbReference type="EMBL" id="JBHFNT010000101">
    <property type="protein sequence ID" value="MFB2835286.1"/>
    <property type="molecule type" value="Genomic_DNA"/>
</dbReference>
<evidence type="ECO:0000313" key="1">
    <source>
        <dbReference type="EMBL" id="MFB2835286.1"/>
    </source>
</evidence>
<dbReference type="RefSeq" id="WP_413277699.1">
    <property type="nucleotide sequence ID" value="NZ_JBHFNT010000101.1"/>
</dbReference>
<dbReference type="Proteomes" id="UP001576780">
    <property type="component" value="Unassembled WGS sequence"/>
</dbReference>